<dbReference type="Proteomes" id="UP000189674">
    <property type="component" value="Chromosome"/>
</dbReference>
<dbReference type="STRING" id="1936003.STSP2_00750"/>
<evidence type="ECO:0000256" key="5">
    <source>
        <dbReference type="ARBA" id="ARBA00022839"/>
    </source>
</evidence>
<accession>A0A1U9NI35</accession>
<dbReference type="EMBL" id="CP019791">
    <property type="protein sequence ID" value="AQT67602.1"/>
    <property type="molecule type" value="Genomic_DNA"/>
</dbReference>
<dbReference type="OrthoDB" id="9809852at2"/>
<dbReference type="PANTHER" id="PTHR30255:SF2">
    <property type="entry name" value="SINGLE-STRANDED-DNA-SPECIFIC EXONUCLEASE RECJ"/>
    <property type="match status" value="1"/>
</dbReference>
<proteinExistence type="inferred from homology"/>
<evidence type="ECO:0000256" key="2">
    <source>
        <dbReference type="ARBA" id="ARBA00019841"/>
    </source>
</evidence>
<comment type="similarity">
    <text evidence="1">Belongs to the RecJ family.</text>
</comment>
<keyword evidence="5 9" id="KW-0269">Exonuclease</keyword>
<evidence type="ECO:0000256" key="3">
    <source>
        <dbReference type="ARBA" id="ARBA00022722"/>
    </source>
</evidence>
<dbReference type="GO" id="GO:0008409">
    <property type="term" value="F:5'-3' exonuclease activity"/>
    <property type="evidence" value="ECO:0007669"/>
    <property type="project" value="InterPro"/>
</dbReference>
<keyword evidence="4 9" id="KW-0378">Hydrolase</keyword>
<evidence type="ECO:0000256" key="4">
    <source>
        <dbReference type="ARBA" id="ARBA00022801"/>
    </source>
</evidence>
<organism evidence="9 10">
    <name type="scientific">Anaerohalosphaera lusitana</name>
    <dbReference type="NCBI Taxonomy" id="1936003"/>
    <lineage>
        <taxon>Bacteria</taxon>
        <taxon>Pseudomonadati</taxon>
        <taxon>Planctomycetota</taxon>
        <taxon>Phycisphaerae</taxon>
        <taxon>Sedimentisphaerales</taxon>
        <taxon>Anaerohalosphaeraceae</taxon>
        <taxon>Anaerohalosphaera</taxon>
    </lineage>
</organism>
<dbReference type="InterPro" id="IPR038763">
    <property type="entry name" value="DHH_sf"/>
</dbReference>
<dbReference type="GO" id="GO:0003676">
    <property type="term" value="F:nucleic acid binding"/>
    <property type="evidence" value="ECO:0007669"/>
    <property type="project" value="InterPro"/>
</dbReference>
<evidence type="ECO:0000313" key="10">
    <source>
        <dbReference type="Proteomes" id="UP000189674"/>
    </source>
</evidence>
<gene>
    <name evidence="9" type="primary">recJ</name>
    <name evidence="9" type="ORF">STSP2_00750</name>
</gene>
<evidence type="ECO:0000259" key="6">
    <source>
        <dbReference type="Pfam" id="PF01368"/>
    </source>
</evidence>
<dbReference type="RefSeq" id="WP_146659932.1">
    <property type="nucleotide sequence ID" value="NZ_CP019791.1"/>
</dbReference>
<dbReference type="SUPFAM" id="SSF64182">
    <property type="entry name" value="DHH phosphoesterases"/>
    <property type="match status" value="1"/>
</dbReference>
<feature type="domain" description="DDH" evidence="6">
    <location>
        <begin position="85"/>
        <end position="231"/>
    </location>
</feature>
<keyword evidence="3" id="KW-0540">Nuclease</keyword>
<evidence type="ECO:0000313" key="9">
    <source>
        <dbReference type="EMBL" id="AQT67602.1"/>
    </source>
</evidence>
<dbReference type="InterPro" id="IPR041122">
    <property type="entry name" value="RecJ_OB"/>
</dbReference>
<dbReference type="AlphaFoldDB" id="A0A1U9NI35"/>
<dbReference type="InterPro" id="IPR004610">
    <property type="entry name" value="RecJ"/>
</dbReference>
<evidence type="ECO:0000256" key="1">
    <source>
        <dbReference type="ARBA" id="ARBA00005915"/>
    </source>
</evidence>
<keyword evidence="10" id="KW-1185">Reference proteome</keyword>
<sequence>MKSAAGMQSKKWNLRSINPLADEFASKLRIPGFLAQVLLNRELDTPTIAEKFLNPKLSDLIEPEKMPGVPKAVERVAKAITSKEKIAIYGDYDVDGITSTAILWHLLRMVNANAEYYIPHRIDEGYGLNADAIRQIAENGTDLLITVDCGINANDEIALARELGMDVIVTDHHQLPDELPAATAIAHPLLDGDYPNPDSAGAMVAFKLAWAIVNKAKPTAQTPPKLRQFLLNATTLAAMGTIADVVDLRNENRILTSYGLKALPDSKLTGIRALIESADLTGETLDSYHIAFLLAPMLNAAGRMGHARLAVELLTSDNEMDCFQTARYLKEQNKLRQKCQRDIFTQAKEMIGHAKLNHPDRKTIVLAKEEWHTGVIGIVASKVVDRYYRPCIMLNADGEFAQGSARSIEGFDLYAALQACSEHLETYGGHTMAAGLKLKKENIAAFTQAFEDYARENIHPDKLVSMLDIDALCPISEFTESSVGHLRRLEPFGQGNPKPVFATKAVHCISPPRRVGAKGDHLQIAISDNTSAVRCIGFGMGKLEKKLVESDCFHVAYEPQLNTWNGNTSVQFVLKDISFE</sequence>
<dbReference type="GO" id="GO:0006310">
    <property type="term" value="P:DNA recombination"/>
    <property type="evidence" value="ECO:0007669"/>
    <property type="project" value="InterPro"/>
</dbReference>
<dbReference type="Pfam" id="PF17768">
    <property type="entry name" value="RecJ_OB"/>
    <property type="match status" value="1"/>
</dbReference>
<dbReference type="Gene3D" id="3.10.310.30">
    <property type="match status" value="1"/>
</dbReference>
<dbReference type="NCBIfam" id="TIGR00644">
    <property type="entry name" value="recJ"/>
    <property type="match status" value="1"/>
</dbReference>
<dbReference type="GO" id="GO:0006281">
    <property type="term" value="P:DNA repair"/>
    <property type="evidence" value="ECO:0007669"/>
    <property type="project" value="InterPro"/>
</dbReference>
<dbReference type="PANTHER" id="PTHR30255">
    <property type="entry name" value="SINGLE-STRANDED-DNA-SPECIFIC EXONUCLEASE RECJ"/>
    <property type="match status" value="1"/>
</dbReference>
<evidence type="ECO:0000259" key="8">
    <source>
        <dbReference type="Pfam" id="PF17768"/>
    </source>
</evidence>
<dbReference type="InterPro" id="IPR051673">
    <property type="entry name" value="SSDNA_exonuclease_RecJ"/>
</dbReference>
<feature type="domain" description="RecJ OB" evidence="8">
    <location>
        <begin position="469"/>
        <end position="576"/>
    </location>
</feature>
<feature type="domain" description="DHHA1" evidence="7">
    <location>
        <begin position="363"/>
        <end position="455"/>
    </location>
</feature>
<reference evidence="10" key="1">
    <citation type="submission" date="2017-02" db="EMBL/GenBank/DDBJ databases">
        <title>Comparative genomics and description of representatives of a novel lineage of planctomycetes thriving in anoxic sediments.</title>
        <authorList>
            <person name="Spring S."/>
            <person name="Bunk B."/>
            <person name="Sproer C."/>
        </authorList>
    </citation>
    <scope>NUCLEOTIDE SEQUENCE [LARGE SCALE GENOMIC DNA]</scope>
    <source>
        <strain evidence="10">ST-NAGAB-D1</strain>
    </source>
</reference>
<name>A0A1U9NI35_9BACT</name>
<evidence type="ECO:0000259" key="7">
    <source>
        <dbReference type="Pfam" id="PF02272"/>
    </source>
</evidence>
<protein>
    <recommendedName>
        <fullName evidence="2">Single-stranded-DNA-specific exonuclease RecJ</fullName>
    </recommendedName>
</protein>
<dbReference type="Pfam" id="PF01368">
    <property type="entry name" value="DHH"/>
    <property type="match status" value="1"/>
</dbReference>
<dbReference type="KEGG" id="alus:STSP2_00750"/>
<dbReference type="InterPro" id="IPR003156">
    <property type="entry name" value="DHHA1_dom"/>
</dbReference>
<dbReference type="Pfam" id="PF02272">
    <property type="entry name" value="DHHA1"/>
    <property type="match status" value="1"/>
</dbReference>
<dbReference type="InterPro" id="IPR001667">
    <property type="entry name" value="DDH_dom"/>
</dbReference>
<dbReference type="Gene3D" id="3.90.1640.30">
    <property type="match status" value="1"/>
</dbReference>